<sequence>MAAIGSVFLGDFTRHRIFSSTPPSSPPASGQPPNPMSAALSPSHSQLDLSSVPEAPAQHPLTVITDAAAQLALEAAAATQPFQPSAIDPELSLELRLRLLEALLVGVRQDGRERKGRDKVPELKHGETLIRLTEDVLRRLNTVVESNEGLKRFMDRYDQHAHLLTPSFALAGTLPAPAPAYEHMSPEELDVFLTEMEPDIRAADRDMREIEMLEQRGVTGAGKLSGRRLVCRWGVAAWFAHATDTVVAEYQTYRPRLDAVLEAREEDVKTASALEKRIAALMEKHATHVSLAPPSPTLDTSRTPYKTVSNGSPPLMFAILQVDALSELFVAWDDVISEAENRVTRLERDREERVRLGYE</sequence>
<dbReference type="Proteomes" id="UP000008064">
    <property type="component" value="Unassembled WGS sequence"/>
</dbReference>
<name>F8P2K7_SERL9</name>
<dbReference type="RefSeq" id="XP_007320930.1">
    <property type="nucleotide sequence ID" value="XM_007320868.1"/>
</dbReference>
<accession>F8P2K7</accession>
<organism>
    <name type="scientific">Serpula lacrymans var. lacrymans (strain S7.9)</name>
    <name type="common">Dry rot fungus</name>
    <dbReference type="NCBI Taxonomy" id="578457"/>
    <lineage>
        <taxon>Eukaryota</taxon>
        <taxon>Fungi</taxon>
        <taxon>Dikarya</taxon>
        <taxon>Basidiomycota</taxon>
        <taxon>Agaricomycotina</taxon>
        <taxon>Agaricomycetes</taxon>
        <taxon>Agaricomycetidae</taxon>
        <taxon>Boletales</taxon>
        <taxon>Coniophorineae</taxon>
        <taxon>Serpulaceae</taxon>
        <taxon>Serpula</taxon>
    </lineage>
</organism>
<feature type="compositionally biased region" description="Polar residues" evidence="1">
    <location>
        <begin position="40"/>
        <end position="49"/>
    </location>
</feature>
<reference evidence="2" key="1">
    <citation type="submission" date="2011-04" db="EMBL/GenBank/DDBJ databases">
        <title>Evolution of plant cell wall degrading machinery underlies the functional diversity of forest fungi.</title>
        <authorList>
            <consortium name="US DOE Joint Genome Institute (JGI-PGF)"/>
            <person name="Eastwood D.C."/>
            <person name="Floudas D."/>
            <person name="Binder M."/>
            <person name="Majcherczyk A."/>
            <person name="Schneider P."/>
            <person name="Aerts A."/>
            <person name="Asiegbu F.O."/>
            <person name="Baker S.E."/>
            <person name="Barry K."/>
            <person name="Bendiksby M."/>
            <person name="Blumentritt M."/>
            <person name="Coutinho P.M."/>
            <person name="Cullen D."/>
            <person name="Cullen D."/>
            <person name="Gathman A."/>
            <person name="Goodell B."/>
            <person name="Henrissat B."/>
            <person name="Ihrmark K."/>
            <person name="Kauserud H."/>
            <person name="Kohler A."/>
            <person name="LaButti K."/>
            <person name="Lapidus A."/>
            <person name="Lavin J.L."/>
            <person name="Lee Y.-H."/>
            <person name="Lindquist E."/>
            <person name="Lilly W."/>
            <person name="Lucas S."/>
            <person name="Morin E."/>
            <person name="Murat C."/>
            <person name="Oguiza J.A."/>
            <person name="Park J."/>
            <person name="Pisabarro A.G."/>
            <person name="Riley R."/>
            <person name="Rosling A."/>
            <person name="Salamov A."/>
            <person name="Schmidt O."/>
            <person name="Schmutz J."/>
            <person name="Skrede I."/>
            <person name="Stenlid J."/>
            <person name="Wiebenga A."/>
            <person name="Xie X."/>
            <person name="Kues U."/>
            <person name="Hibbett D.S."/>
            <person name="Hoffmeister D."/>
            <person name="Hogberg N."/>
            <person name="Martin F."/>
            <person name="Grigoriev I.V."/>
            <person name="Watkinson S.C."/>
        </authorList>
    </citation>
    <scope>NUCLEOTIDE SEQUENCE</scope>
    <source>
        <strain evidence="2">S7.9</strain>
    </source>
</reference>
<dbReference type="AlphaFoldDB" id="F8P2K7"/>
<feature type="compositionally biased region" description="Pro residues" evidence="1">
    <location>
        <begin position="23"/>
        <end position="35"/>
    </location>
</feature>
<dbReference type="KEGG" id="sla:SERLADRAFT_440415"/>
<dbReference type="EMBL" id="GL945437">
    <property type="protein sequence ID" value="EGO22392.1"/>
    <property type="molecule type" value="Genomic_DNA"/>
</dbReference>
<evidence type="ECO:0000256" key="1">
    <source>
        <dbReference type="SAM" id="MobiDB-lite"/>
    </source>
</evidence>
<proteinExistence type="predicted"/>
<gene>
    <name evidence="2" type="ORF">SERLADRAFT_440415</name>
</gene>
<feature type="region of interest" description="Disordered" evidence="1">
    <location>
        <begin position="18"/>
        <end position="52"/>
    </location>
</feature>
<dbReference type="GeneID" id="18815368"/>
<dbReference type="HOGENOM" id="CLU_052861_0_0_1"/>
<dbReference type="OrthoDB" id="16729at2759"/>
<evidence type="ECO:0000313" key="2">
    <source>
        <dbReference type="EMBL" id="EGO22392.1"/>
    </source>
</evidence>
<protein>
    <submittedName>
        <fullName evidence="2">Uncharacterized protein</fullName>
    </submittedName>
</protein>